<dbReference type="InterPro" id="IPR039425">
    <property type="entry name" value="RNA_pol_sigma-70-like"/>
</dbReference>
<dbReference type="InterPro" id="IPR036388">
    <property type="entry name" value="WH-like_DNA-bd_sf"/>
</dbReference>
<reference evidence="7 8" key="1">
    <citation type="submission" date="2020-12" db="EMBL/GenBank/DDBJ databases">
        <title>Hymenobacter sp.</title>
        <authorList>
            <person name="Kim M.K."/>
        </authorList>
    </citation>
    <scope>NUCLEOTIDE SEQUENCE [LARGE SCALE GENOMIC DNA]</scope>
    <source>
        <strain evidence="7 8">BT442</strain>
    </source>
</reference>
<evidence type="ECO:0000313" key="7">
    <source>
        <dbReference type="EMBL" id="MBH8560268.1"/>
    </source>
</evidence>
<comment type="caution">
    <text evidence="7">The sequence shown here is derived from an EMBL/GenBank/DDBJ whole genome shotgun (WGS) entry which is preliminary data.</text>
</comment>
<proteinExistence type="inferred from homology"/>
<protein>
    <submittedName>
        <fullName evidence="7">Sigma-70 family RNA polymerase sigma factor</fullName>
    </submittedName>
</protein>
<dbReference type="RefSeq" id="WP_198076771.1">
    <property type="nucleotide sequence ID" value="NZ_JAEDAE010000012.1"/>
</dbReference>
<evidence type="ECO:0000259" key="6">
    <source>
        <dbReference type="Pfam" id="PF04542"/>
    </source>
</evidence>
<dbReference type="Gene3D" id="1.10.1740.10">
    <property type="match status" value="1"/>
</dbReference>
<evidence type="ECO:0000256" key="4">
    <source>
        <dbReference type="ARBA" id="ARBA00023125"/>
    </source>
</evidence>
<dbReference type="Pfam" id="PF04542">
    <property type="entry name" value="Sigma70_r2"/>
    <property type="match status" value="1"/>
</dbReference>
<evidence type="ECO:0000256" key="1">
    <source>
        <dbReference type="ARBA" id="ARBA00010641"/>
    </source>
</evidence>
<sequence length="198" mass="22165">MTAFHSLSMPAPAATALRDALLADREQALTRLYRRAFPLVRRYMGGHGGTDQDAQDVFQDALVVLYEQAVGGTLVLTASASTYLVGIARNLWHHEQRRRARLPHEALPDDADPLAALAAEESDDAIEPTFAVLDYVARLGEKCRNVLLAFYYFQQPLTQIAEANGYRSVRSATVQKFKCLERLRNSVRAAFHSEVLYR</sequence>
<gene>
    <name evidence="7" type="ORF">I7X13_19565</name>
</gene>
<evidence type="ECO:0000256" key="5">
    <source>
        <dbReference type="ARBA" id="ARBA00023163"/>
    </source>
</evidence>
<dbReference type="NCBIfam" id="TIGR02937">
    <property type="entry name" value="sigma70-ECF"/>
    <property type="match status" value="1"/>
</dbReference>
<dbReference type="Gene3D" id="1.10.10.10">
    <property type="entry name" value="Winged helix-like DNA-binding domain superfamily/Winged helix DNA-binding domain"/>
    <property type="match status" value="1"/>
</dbReference>
<keyword evidence="8" id="KW-1185">Reference proteome</keyword>
<keyword evidence="4" id="KW-0238">DNA-binding</keyword>
<dbReference type="SUPFAM" id="SSF88946">
    <property type="entry name" value="Sigma2 domain of RNA polymerase sigma factors"/>
    <property type="match status" value="1"/>
</dbReference>
<dbReference type="PANTHER" id="PTHR43133">
    <property type="entry name" value="RNA POLYMERASE ECF-TYPE SIGMA FACTO"/>
    <property type="match status" value="1"/>
</dbReference>
<dbReference type="InterPro" id="IPR014284">
    <property type="entry name" value="RNA_pol_sigma-70_dom"/>
</dbReference>
<accession>A0ABS0QD58</accession>
<keyword evidence="2" id="KW-0805">Transcription regulation</keyword>
<dbReference type="PANTHER" id="PTHR43133:SF8">
    <property type="entry name" value="RNA POLYMERASE SIGMA FACTOR HI_1459-RELATED"/>
    <property type="match status" value="1"/>
</dbReference>
<keyword evidence="5" id="KW-0804">Transcription</keyword>
<comment type="similarity">
    <text evidence="1">Belongs to the sigma-70 factor family. ECF subfamily.</text>
</comment>
<name>A0ABS0QD58_9BACT</name>
<dbReference type="Proteomes" id="UP000625631">
    <property type="component" value="Unassembled WGS sequence"/>
</dbReference>
<dbReference type="SUPFAM" id="SSF88659">
    <property type="entry name" value="Sigma3 and sigma4 domains of RNA polymerase sigma factors"/>
    <property type="match status" value="1"/>
</dbReference>
<dbReference type="InterPro" id="IPR007627">
    <property type="entry name" value="RNA_pol_sigma70_r2"/>
</dbReference>
<dbReference type="InterPro" id="IPR013325">
    <property type="entry name" value="RNA_pol_sigma_r2"/>
</dbReference>
<organism evidence="7 8">
    <name type="scientific">Hymenobacter negativus</name>
    <dbReference type="NCBI Taxonomy" id="2795026"/>
    <lineage>
        <taxon>Bacteria</taxon>
        <taxon>Pseudomonadati</taxon>
        <taxon>Bacteroidota</taxon>
        <taxon>Cytophagia</taxon>
        <taxon>Cytophagales</taxon>
        <taxon>Hymenobacteraceae</taxon>
        <taxon>Hymenobacter</taxon>
    </lineage>
</organism>
<dbReference type="EMBL" id="JAEDAE010000012">
    <property type="protein sequence ID" value="MBH8560268.1"/>
    <property type="molecule type" value="Genomic_DNA"/>
</dbReference>
<keyword evidence="3" id="KW-0731">Sigma factor</keyword>
<feature type="domain" description="RNA polymerase sigma-70 region 2" evidence="6">
    <location>
        <begin position="32"/>
        <end position="101"/>
    </location>
</feature>
<evidence type="ECO:0000313" key="8">
    <source>
        <dbReference type="Proteomes" id="UP000625631"/>
    </source>
</evidence>
<evidence type="ECO:0000256" key="2">
    <source>
        <dbReference type="ARBA" id="ARBA00023015"/>
    </source>
</evidence>
<dbReference type="InterPro" id="IPR013324">
    <property type="entry name" value="RNA_pol_sigma_r3/r4-like"/>
</dbReference>
<evidence type="ECO:0000256" key="3">
    <source>
        <dbReference type="ARBA" id="ARBA00023082"/>
    </source>
</evidence>